<dbReference type="PANTHER" id="PTHR21439">
    <property type="entry name" value="OXIDORED-NITRO DOMAIN-CONTAINING PROTEIN"/>
    <property type="match status" value="1"/>
</dbReference>
<feature type="compositionally biased region" description="Low complexity" evidence="1">
    <location>
        <begin position="565"/>
        <end position="578"/>
    </location>
</feature>
<feature type="compositionally biased region" description="Basic and acidic residues" evidence="1">
    <location>
        <begin position="304"/>
        <end position="323"/>
    </location>
</feature>
<feature type="compositionally biased region" description="Basic residues" evidence="1">
    <location>
        <begin position="579"/>
        <end position="591"/>
    </location>
</feature>
<feature type="compositionally biased region" description="Basic and acidic residues" evidence="1">
    <location>
        <begin position="361"/>
        <end position="370"/>
    </location>
</feature>
<feature type="region of interest" description="Disordered" evidence="1">
    <location>
        <begin position="461"/>
        <end position="672"/>
    </location>
</feature>
<feature type="compositionally biased region" description="Basic residues" evidence="1">
    <location>
        <begin position="555"/>
        <end position="564"/>
    </location>
</feature>
<gene>
    <name evidence="2" type="ORF">PLOB_00006322</name>
</gene>
<feature type="region of interest" description="Disordered" evidence="1">
    <location>
        <begin position="304"/>
        <end position="416"/>
    </location>
</feature>
<evidence type="ECO:0008006" key="4">
    <source>
        <dbReference type="Google" id="ProtNLM"/>
    </source>
</evidence>
<reference evidence="2 3" key="1">
    <citation type="submission" date="2022-05" db="EMBL/GenBank/DDBJ databases">
        <authorList>
            <consortium name="Genoscope - CEA"/>
            <person name="William W."/>
        </authorList>
    </citation>
    <scope>NUCLEOTIDE SEQUENCE [LARGE SCALE GENOMIC DNA]</scope>
</reference>
<sequence length="1077" mass="122199">MWAGGHHDPSANAQQWWPMSYNYQYQNPQADPSQDWAAKAALWAQQRMAQEQMAQYYQQQPQPPVDHSQMYQQPVYSGYQPDTQVKIGQPPPANVNNQQFLPEVQAPPMPPVEEGEPPVPGWQGEEGNHMADNIETVAMDDEVEERSGAETQEVTDHVHVEQSQEREKQITVTQDYNHQPPPALQGMQTFDHNHGFNRPPPQQQFSHVAAQPIDYGHGHQTLDYGHQGPLVPGAQVYDYHPQYDSHYYHQHPYEMERHHHRFAHEHGKPKGHPPVESIPDISGLSDVKKKALPMWIREGLEKLEKQKQKQKKQDQPDEEEPKKSSLNLSGSASSIAGYDHGKVDSPVHSPKSNDSDEEVDEEKKGEHQSSGEEGEKEAPRKSSSVKARHSRKASPPHKKAESSDEEENEKTEEEKQQELMVNIRKLLTEVLLTVTNEELKKIAQETYNEALRGPARQLQHSGGLDALRGKGGYLGLGGYGSDSGSESEQESVGERSSAYYEDRKHPSADIEEKQEIRRSRSRSFSRRVSQKDDAGSESEEEEESKRLKHHDAGSKHVKKDKRNRSPSSSVSESSSSVSAHHKSRRKKHHRRERSDSSSPKRRRRHRRHHGKKSRSRSRSPRKHSSKKKWKSESESESDTESRTSRKQKSSRHSREYSDKKHRRKRRSSSSSSHTVFRDFVISSYVDRMSLRTLPILFLNLGGEMLYILDQRLRAQSIPDEKARKVMHDIVGTMFNKRFMEELFKPQDTYSKKAMRTVFDRLAHASIMRLNSASMDKLYDLMTMAFKYQVSLCLRPSDVLLVTYNHMDAIRGFACDNPAISSQVENVYKLLYETYAGLTAGQFQIIRQTLLSFFQDMHIRVSIFLKDKVQSANGKFVLTTDGAVPWDSEVPGAIRYFSDDGQITRTSHFVTGCRHQLPDKPGSFELLGDRVIKLGSNMYTASRPVETVPSSSVPSSTSGASTAANKTPGSSVSVTSEVESSENPNPLAKAELNLLAHLVGGANKKTESQFRLNLFNTDEEEEQAANQARKEAPHRVIKIDATKKTQRQELAHLMNEFSIEGTGDREKGDELLDLMDQA</sequence>
<feature type="region of interest" description="Disordered" evidence="1">
    <location>
        <begin position="1058"/>
        <end position="1077"/>
    </location>
</feature>
<evidence type="ECO:0000313" key="3">
    <source>
        <dbReference type="Proteomes" id="UP001159405"/>
    </source>
</evidence>
<name>A0ABN8QHV3_9CNID</name>
<organism evidence="2 3">
    <name type="scientific">Porites lobata</name>
    <dbReference type="NCBI Taxonomy" id="104759"/>
    <lineage>
        <taxon>Eukaryota</taxon>
        <taxon>Metazoa</taxon>
        <taxon>Cnidaria</taxon>
        <taxon>Anthozoa</taxon>
        <taxon>Hexacorallia</taxon>
        <taxon>Scleractinia</taxon>
        <taxon>Fungiina</taxon>
        <taxon>Poritidae</taxon>
        <taxon>Porites</taxon>
    </lineage>
</organism>
<feature type="region of interest" description="Disordered" evidence="1">
    <location>
        <begin position="264"/>
        <end position="284"/>
    </location>
</feature>
<dbReference type="InterPro" id="IPR019332">
    <property type="entry name" value="OSCP1"/>
</dbReference>
<dbReference type="EMBL" id="CALNXK010000129">
    <property type="protein sequence ID" value="CAH3164473.1"/>
    <property type="molecule type" value="Genomic_DNA"/>
</dbReference>
<dbReference type="PANTHER" id="PTHR21439:SF0">
    <property type="entry name" value="PROTEIN OSCP1"/>
    <property type="match status" value="1"/>
</dbReference>
<feature type="compositionally biased region" description="Low complexity" evidence="1">
    <location>
        <begin position="943"/>
        <end position="981"/>
    </location>
</feature>
<proteinExistence type="predicted"/>
<dbReference type="Pfam" id="PF15996">
    <property type="entry name" value="PNISR"/>
    <property type="match status" value="1"/>
</dbReference>
<feature type="compositionally biased region" description="Low complexity" evidence="1">
    <location>
        <begin position="324"/>
        <end position="337"/>
    </location>
</feature>
<comment type="caution">
    <text evidence="2">The sequence shown here is derived from an EMBL/GenBank/DDBJ whole genome shotgun (WGS) entry which is preliminary data.</text>
</comment>
<protein>
    <recommendedName>
        <fullName evidence="4">Protein OSCP1</fullName>
    </recommendedName>
</protein>
<feature type="compositionally biased region" description="Gly residues" evidence="1">
    <location>
        <begin position="469"/>
        <end position="481"/>
    </location>
</feature>
<feature type="compositionally biased region" description="Basic and acidic residues" evidence="1">
    <location>
        <begin position="500"/>
        <end position="518"/>
    </location>
</feature>
<dbReference type="InterPro" id="IPR031937">
    <property type="entry name" value="PNISR"/>
</dbReference>
<dbReference type="Proteomes" id="UP001159405">
    <property type="component" value="Unassembled WGS sequence"/>
</dbReference>
<feature type="region of interest" description="Disordered" evidence="1">
    <location>
        <begin position="943"/>
        <end position="983"/>
    </location>
</feature>
<feature type="compositionally biased region" description="Basic residues" evidence="1">
    <location>
        <begin position="386"/>
        <end position="397"/>
    </location>
</feature>
<feature type="compositionally biased region" description="Basic residues" evidence="1">
    <location>
        <begin position="599"/>
        <end position="629"/>
    </location>
</feature>
<evidence type="ECO:0000313" key="2">
    <source>
        <dbReference type="EMBL" id="CAH3164473.1"/>
    </source>
</evidence>
<keyword evidence="3" id="KW-1185">Reference proteome</keyword>
<evidence type="ECO:0000256" key="1">
    <source>
        <dbReference type="SAM" id="MobiDB-lite"/>
    </source>
</evidence>
<accession>A0ABN8QHV3</accession>
<dbReference type="Pfam" id="PF10188">
    <property type="entry name" value="Oscp1"/>
    <property type="match status" value="1"/>
</dbReference>